<comment type="caution">
    <text evidence="10">The sequence shown here is derived from an EMBL/GenBank/DDBJ whole genome shotgun (WGS) entry which is preliminary data.</text>
</comment>
<evidence type="ECO:0000259" key="9">
    <source>
        <dbReference type="SMART" id="SM00849"/>
    </source>
</evidence>
<dbReference type="SUPFAM" id="SSF55718">
    <property type="entry name" value="SCP-like"/>
    <property type="match status" value="1"/>
</dbReference>
<dbReference type="InterPro" id="IPR052195">
    <property type="entry name" value="Bact_Alkyl/Aryl-Sulfatase"/>
</dbReference>
<comment type="cofactor">
    <cofactor evidence="1">
        <name>Zn(2+)</name>
        <dbReference type="ChEBI" id="CHEBI:29105"/>
    </cofactor>
</comment>
<dbReference type="Proteomes" id="UP000231693">
    <property type="component" value="Unassembled WGS sequence"/>
</dbReference>
<evidence type="ECO:0000256" key="5">
    <source>
        <dbReference type="ARBA" id="ARBA00033751"/>
    </source>
</evidence>
<sequence length="628" mass="69773">MSTPKPATAATVRTNRAVLDALPFDDTTDLENADRGLVVRASGQVRTDDGDVAWDFDRWDFLDGEAPDTVNPSLWRQSKLVSKAGIYKVTEGVYQARGFDLSVQSYIRGERGWIVVDPSISVEPTRYGYDLIREHVEDLPVTAVIHTHSHIDHYGGVRALVTDEDVEAGTVRIIAPVDFLEESVSENVMLGNAMARRKSYMYGEIVGYGPDRSVGAGLGQVTSAGTVTLIPPTDIISETGTELTVDGVRIVFQHTPGAEAPAELCFYLPDLKALCGAEIVTHTQHNLYTLRGAKIRDSLVWSKHLHEMLQLFGDAEVLFSSHHWPTWGNAELRDLIEGQRDMYRYLHDETVRLANKGLTPVEIGERITLPDALAQRFANRGYYGSINHNVKSTYVYYLGWFDANPATLNPLEHVDAAPRYVEYMGGADAVLERARADFDKGEYRWVAEALNHLVFAEPENIAARELQADTFEQLGYQAENGTWRNFYLTGAMELRDGIRKQHVLLTASPDSVRAMSVSMFLDYVAMRLKAPEAAGLRSTFALVLPDIDERYVLELGNGVLNHRPGTSDDVQATLTFDRSVLDAVVLGRTDIPEAVENGDVQVDGDAAAVREFVSLLDTFDFWFDIVTP</sequence>
<dbReference type="Gene3D" id="3.30.1050.10">
    <property type="entry name" value="SCP2 sterol-binding domain"/>
    <property type="match status" value="1"/>
</dbReference>
<dbReference type="GO" id="GO:0046872">
    <property type="term" value="F:metal ion binding"/>
    <property type="evidence" value="ECO:0007669"/>
    <property type="project" value="UniProtKB-KW"/>
</dbReference>
<dbReference type="EMBL" id="PGFE01000004">
    <property type="protein sequence ID" value="PJJ69937.1"/>
    <property type="molecule type" value="Genomic_DNA"/>
</dbReference>
<evidence type="ECO:0000256" key="3">
    <source>
        <dbReference type="ARBA" id="ARBA00022801"/>
    </source>
</evidence>
<dbReference type="GO" id="GO:0046983">
    <property type="term" value="F:protein dimerization activity"/>
    <property type="evidence" value="ECO:0007669"/>
    <property type="project" value="InterPro"/>
</dbReference>
<dbReference type="Gene3D" id="3.60.15.30">
    <property type="entry name" value="Metallo-beta-lactamase domain"/>
    <property type="match status" value="1"/>
</dbReference>
<keyword evidence="3 10" id="KW-0378">Hydrolase</keyword>
<dbReference type="InterPro" id="IPR036866">
    <property type="entry name" value="RibonucZ/Hydroxyglut_hydro"/>
</dbReference>
<dbReference type="AlphaFoldDB" id="A0A2M9CDH3"/>
<accession>A0A2M9CDH3</accession>
<feature type="domain" description="Metallo-beta-lactamase" evidence="9">
    <location>
        <begin position="101"/>
        <end position="323"/>
    </location>
</feature>
<dbReference type="SUPFAM" id="SSF56281">
    <property type="entry name" value="Metallo-hydrolase/oxidoreductase"/>
    <property type="match status" value="1"/>
</dbReference>
<dbReference type="Pfam" id="PF14864">
    <property type="entry name" value="Alkyl_sulf_C"/>
    <property type="match status" value="1"/>
</dbReference>
<proteinExistence type="inferred from homology"/>
<dbReference type="EC" id="3.1.6.21" evidence="6"/>
<dbReference type="Gene3D" id="1.25.40.880">
    <property type="entry name" value="Alkyl sulfatase, dimerisation domain"/>
    <property type="match status" value="1"/>
</dbReference>
<dbReference type="InterPro" id="IPR001279">
    <property type="entry name" value="Metallo-B-lactamas"/>
</dbReference>
<name>A0A2M9CDH3_9CELL</name>
<dbReference type="OrthoDB" id="5240502at2"/>
<evidence type="ECO:0000256" key="2">
    <source>
        <dbReference type="ARBA" id="ARBA00022723"/>
    </source>
</evidence>
<dbReference type="InterPro" id="IPR044097">
    <property type="entry name" value="Bds1/SdsA1_MBL-fold"/>
</dbReference>
<organism evidence="10 11">
    <name type="scientific">Sediminihabitans luteus</name>
    <dbReference type="NCBI Taxonomy" id="1138585"/>
    <lineage>
        <taxon>Bacteria</taxon>
        <taxon>Bacillati</taxon>
        <taxon>Actinomycetota</taxon>
        <taxon>Actinomycetes</taxon>
        <taxon>Micrococcales</taxon>
        <taxon>Cellulomonadaceae</taxon>
        <taxon>Sediminihabitans</taxon>
    </lineage>
</organism>
<gene>
    <name evidence="10" type="ORF">CLV28_2414</name>
</gene>
<dbReference type="GO" id="GO:0018909">
    <property type="term" value="P:dodecyl sulfate metabolic process"/>
    <property type="evidence" value="ECO:0007669"/>
    <property type="project" value="InterPro"/>
</dbReference>
<dbReference type="CDD" id="cd07710">
    <property type="entry name" value="arylsulfatase_Sdsa1-like_MBL-fold"/>
    <property type="match status" value="1"/>
</dbReference>
<evidence type="ECO:0000256" key="1">
    <source>
        <dbReference type="ARBA" id="ARBA00001947"/>
    </source>
</evidence>
<dbReference type="InterPro" id="IPR029229">
    <property type="entry name" value="Alkyl_sulf_C"/>
</dbReference>
<dbReference type="FunFam" id="1.25.40.880:FF:000001">
    <property type="entry name" value="SDS hydrolase SdsA1"/>
    <property type="match status" value="1"/>
</dbReference>
<dbReference type="FunFam" id="3.60.15.30:FF:000001">
    <property type="entry name" value="Alkyl/aryl-sulfatase BDS1"/>
    <property type="match status" value="1"/>
</dbReference>
<dbReference type="InterPro" id="IPR029228">
    <property type="entry name" value="Alkyl_sulf_dimr"/>
</dbReference>
<keyword evidence="2" id="KW-0479">Metal-binding</keyword>
<dbReference type="PANTHER" id="PTHR43223">
    <property type="entry name" value="ALKYL/ARYL-SULFATASE"/>
    <property type="match status" value="1"/>
</dbReference>
<dbReference type="RefSeq" id="WP_100423570.1">
    <property type="nucleotide sequence ID" value="NZ_BOOX01000007.1"/>
</dbReference>
<dbReference type="Pfam" id="PF14863">
    <property type="entry name" value="Alkyl_sulf_dimr"/>
    <property type="match status" value="1"/>
</dbReference>
<evidence type="ECO:0000256" key="7">
    <source>
        <dbReference type="ARBA" id="ARBA00068034"/>
    </source>
</evidence>
<comment type="similarity">
    <text evidence="5">Belongs to the metallo-beta-lactamase superfamily. Type III sulfatase family.</text>
</comment>
<evidence type="ECO:0000313" key="11">
    <source>
        <dbReference type="Proteomes" id="UP000231693"/>
    </source>
</evidence>
<evidence type="ECO:0000256" key="4">
    <source>
        <dbReference type="ARBA" id="ARBA00022833"/>
    </source>
</evidence>
<keyword evidence="11" id="KW-1185">Reference proteome</keyword>
<dbReference type="InterPro" id="IPR038536">
    <property type="entry name" value="Alkyl/aryl-sulf_dimr_sf"/>
</dbReference>
<dbReference type="Pfam" id="PF00753">
    <property type="entry name" value="Lactamase_B"/>
    <property type="match status" value="1"/>
</dbReference>
<dbReference type="GO" id="GO:0018741">
    <property type="term" value="F:linear primary-alkylsulfatase activity"/>
    <property type="evidence" value="ECO:0007669"/>
    <property type="project" value="UniProtKB-EC"/>
</dbReference>
<evidence type="ECO:0000256" key="8">
    <source>
        <dbReference type="ARBA" id="ARBA00075789"/>
    </source>
</evidence>
<dbReference type="PANTHER" id="PTHR43223:SF1">
    <property type="entry name" value="ALKYL_ARYL-SULFATASE BDS1"/>
    <property type="match status" value="1"/>
</dbReference>
<evidence type="ECO:0000313" key="10">
    <source>
        <dbReference type="EMBL" id="PJJ69937.1"/>
    </source>
</evidence>
<dbReference type="InterPro" id="IPR036527">
    <property type="entry name" value="SCP2_sterol-bd_dom_sf"/>
</dbReference>
<reference evidence="10 11" key="1">
    <citation type="submission" date="2017-11" db="EMBL/GenBank/DDBJ databases">
        <title>Genomic Encyclopedia of Archaeal and Bacterial Type Strains, Phase II (KMG-II): From Individual Species to Whole Genera.</title>
        <authorList>
            <person name="Goeker M."/>
        </authorList>
    </citation>
    <scope>NUCLEOTIDE SEQUENCE [LARGE SCALE GENOMIC DNA]</scope>
    <source>
        <strain evidence="10 11">DSM 25478</strain>
    </source>
</reference>
<protein>
    <recommendedName>
        <fullName evidence="7">Linear primary-alkylsulfatase</fullName>
        <ecNumber evidence="6">3.1.6.21</ecNumber>
    </recommendedName>
    <alternativeName>
        <fullName evidence="8">Type III linear primary-alkylsulfatase</fullName>
    </alternativeName>
</protein>
<keyword evidence="4" id="KW-0862">Zinc</keyword>
<dbReference type="SMART" id="SM00849">
    <property type="entry name" value="Lactamase_B"/>
    <property type="match status" value="1"/>
</dbReference>
<evidence type="ECO:0000256" key="6">
    <source>
        <dbReference type="ARBA" id="ARBA00066568"/>
    </source>
</evidence>